<feature type="binding site" evidence="15">
    <location>
        <position position="162"/>
    </location>
    <ligand>
        <name>substrate</name>
        <note>ligand shared between dimeric partners</note>
    </ligand>
</feature>
<gene>
    <name evidence="15 17" type="primary">pfkA</name>
    <name evidence="17" type="ORF">F8154_04400</name>
</gene>
<keyword evidence="10 15" id="KW-0418">Kinase</keyword>
<dbReference type="InterPro" id="IPR035966">
    <property type="entry name" value="PKF_sf"/>
</dbReference>
<dbReference type="SUPFAM" id="SSF53784">
    <property type="entry name" value="Phosphofructokinase"/>
    <property type="match status" value="1"/>
</dbReference>
<evidence type="ECO:0000256" key="10">
    <source>
        <dbReference type="ARBA" id="ARBA00022777"/>
    </source>
</evidence>
<comment type="caution">
    <text evidence="17">The sequence shown here is derived from an EMBL/GenBank/DDBJ whole genome shotgun (WGS) entry which is preliminary data.</text>
</comment>
<dbReference type="InterPro" id="IPR012828">
    <property type="entry name" value="PFKA_ATP_prok"/>
</dbReference>
<evidence type="ECO:0000256" key="14">
    <source>
        <dbReference type="ARBA" id="ARBA00048070"/>
    </source>
</evidence>
<dbReference type="InterPro" id="IPR015912">
    <property type="entry name" value="Phosphofructokinase_CS"/>
</dbReference>
<evidence type="ECO:0000313" key="18">
    <source>
        <dbReference type="Proteomes" id="UP000432715"/>
    </source>
</evidence>
<dbReference type="EMBL" id="WBZC01000012">
    <property type="protein sequence ID" value="KAB3536322.1"/>
    <property type="molecule type" value="Genomic_DNA"/>
</dbReference>
<dbReference type="InterPro" id="IPR000023">
    <property type="entry name" value="Phosphofructokinase_dom"/>
</dbReference>
<comment type="cofactor">
    <cofactor evidence="1 15">
        <name>Mg(2+)</name>
        <dbReference type="ChEBI" id="CHEBI:18420"/>
    </cofactor>
</comment>
<evidence type="ECO:0000256" key="11">
    <source>
        <dbReference type="ARBA" id="ARBA00022840"/>
    </source>
</evidence>
<dbReference type="OrthoDB" id="9802503at2"/>
<evidence type="ECO:0000256" key="6">
    <source>
        <dbReference type="ARBA" id="ARBA00022533"/>
    </source>
</evidence>
<proteinExistence type="inferred from homology"/>
<accession>A0A6I0F4L9</accession>
<feature type="binding site" description="in other chain" evidence="15">
    <location>
        <begin position="185"/>
        <end position="187"/>
    </location>
    <ligand>
        <name>ADP</name>
        <dbReference type="ChEBI" id="CHEBI:456216"/>
        <note>allosteric activator; ligand shared between dimeric partners</note>
    </ligand>
</feature>
<dbReference type="GO" id="GO:0070095">
    <property type="term" value="F:fructose-6-phosphate binding"/>
    <property type="evidence" value="ECO:0007669"/>
    <property type="project" value="TreeGrafter"/>
</dbReference>
<evidence type="ECO:0000256" key="15">
    <source>
        <dbReference type="HAMAP-Rule" id="MF_00339"/>
    </source>
</evidence>
<evidence type="ECO:0000256" key="12">
    <source>
        <dbReference type="ARBA" id="ARBA00022842"/>
    </source>
</evidence>
<feature type="binding site" evidence="15">
    <location>
        <position position="103"/>
    </location>
    <ligand>
        <name>Mg(2+)</name>
        <dbReference type="ChEBI" id="CHEBI:18420"/>
        <note>catalytic</note>
    </ligand>
</feature>
<dbReference type="PIRSF" id="PIRSF000532">
    <property type="entry name" value="ATP_PFK_prok"/>
    <property type="match status" value="1"/>
</dbReference>
<keyword evidence="8 15" id="KW-0479">Metal-binding</keyword>
<dbReference type="PANTHER" id="PTHR13697:SF4">
    <property type="entry name" value="ATP-DEPENDENT 6-PHOSPHOFRUCTOKINASE"/>
    <property type="match status" value="1"/>
</dbReference>
<feature type="binding site" evidence="15">
    <location>
        <begin position="72"/>
        <end position="73"/>
    </location>
    <ligand>
        <name>ATP</name>
        <dbReference type="ChEBI" id="CHEBI:30616"/>
    </ligand>
</feature>
<evidence type="ECO:0000259" key="16">
    <source>
        <dbReference type="Pfam" id="PF00365"/>
    </source>
</evidence>
<evidence type="ECO:0000313" key="17">
    <source>
        <dbReference type="EMBL" id="KAB3536322.1"/>
    </source>
</evidence>
<dbReference type="InterPro" id="IPR012003">
    <property type="entry name" value="ATP_PFK_prok-type"/>
</dbReference>
<dbReference type="GO" id="GO:0061621">
    <property type="term" value="P:canonical glycolysis"/>
    <property type="evidence" value="ECO:0007669"/>
    <property type="project" value="TreeGrafter"/>
</dbReference>
<comment type="similarity">
    <text evidence="15">Belongs to the phosphofructokinase type A (PFKA) family. ATP-dependent PFK group I subfamily. Prokaryotic clade 'B1' sub-subfamily.</text>
</comment>
<keyword evidence="5 15" id="KW-0963">Cytoplasm</keyword>
<feature type="binding site" description="in other chain" evidence="15">
    <location>
        <begin position="125"/>
        <end position="127"/>
    </location>
    <ligand>
        <name>substrate</name>
        <note>ligand shared between dimeric partners</note>
    </ligand>
</feature>
<dbReference type="FunFam" id="3.40.50.460:FF:000002">
    <property type="entry name" value="ATP-dependent 6-phosphofructokinase"/>
    <property type="match status" value="1"/>
</dbReference>
<dbReference type="Proteomes" id="UP000432715">
    <property type="component" value="Unassembled WGS sequence"/>
</dbReference>
<dbReference type="GO" id="GO:0046872">
    <property type="term" value="F:metal ion binding"/>
    <property type="evidence" value="ECO:0007669"/>
    <property type="project" value="UniProtKB-KW"/>
</dbReference>
<feature type="domain" description="Phosphofructokinase" evidence="16">
    <location>
        <begin position="4"/>
        <end position="275"/>
    </location>
</feature>
<evidence type="ECO:0000256" key="2">
    <source>
        <dbReference type="ARBA" id="ARBA00002659"/>
    </source>
</evidence>
<dbReference type="EC" id="2.7.1.11" evidence="15"/>
<dbReference type="FunFam" id="3.40.50.450:FF:000001">
    <property type="entry name" value="ATP-dependent 6-phosphofructokinase"/>
    <property type="match status" value="1"/>
</dbReference>
<dbReference type="GO" id="GO:0005945">
    <property type="term" value="C:6-phosphofructokinase complex"/>
    <property type="evidence" value="ECO:0007669"/>
    <property type="project" value="TreeGrafter"/>
</dbReference>
<feature type="binding site" description="in other chain" evidence="15">
    <location>
        <begin position="169"/>
        <end position="171"/>
    </location>
    <ligand>
        <name>substrate</name>
        <note>ligand shared between dimeric partners</note>
    </ligand>
</feature>
<dbReference type="GO" id="GO:0042802">
    <property type="term" value="F:identical protein binding"/>
    <property type="evidence" value="ECO:0007669"/>
    <property type="project" value="TreeGrafter"/>
</dbReference>
<feature type="binding site" description="in other chain" evidence="15">
    <location>
        <begin position="249"/>
        <end position="252"/>
    </location>
    <ligand>
        <name>substrate</name>
        <note>ligand shared between dimeric partners</note>
    </ligand>
</feature>
<sequence length="319" mass="34109">MKTIGVLTSGGDSPGMNAAIRAVVRSGIYNGCKIIGIKQGYHGLIKGFIEEMNLSSVADIIHRGGTTLQTARSEEFLTEEGRQKAIYAINIFGIDGLVVIGGDGSYKGAQKLNELGVPTIGIPGTIDNDLRYTEYTIGFDTAVNTVLDAIGRIRDTSASHGRANIIEVMGRHCGDIALYAGLAGGAESIIVPEIEFNIDQVCSKLIQGRNRGKLHSIILLAEGVGGAMDISEEIEKKTGIETRVTILGHIQRGGSPTAFDRILASKMGARAVELLLEGKSNRALGVKGLEIIDVDFTDVFKQEESFDTRTYELANILSI</sequence>
<dbReference type="AlphaFoldDB" id="A0A6I0F4L9"/>
<feature type="binding site" evidence="15">
    <location>
        <position position="243"/>
    </location>
    <ligand>
        <name>substrate</name>
        <note>ligand shared between dimeric partners</note>
    </ligand>
</feature>
<keyword evidence="9 15" id="KW-0547">Nucleotide-binding</keyword>
<dbReference type="RefSeq" id="WP_151860378.1">
    <property type="nucleotide sequence ID" value="NZ_WBZC01000012.1"/>
</dbReference>
<comment type="function">
    <text evidence="2 15">Catalyzes the phosphorylation of D-fructose 6-phosphate to fructose 1,6-bisphosphate by ATP, the first committing step of glycolysis.</text>
</comment>
<comment type="catalytic activity">
    <reaction evidence="14 15">
        <text>beta-D-fructose 6-phosphate + ATP = beta-D-fructose 1,6-bisphosphate + ADP + H(+)</text>
        <dbReference type="Rhea" id="RHEA:16109"/>
        <dbReference type="ChEBI" id="CHEBI:15378"/>
        <dbReference type="ChEBI" id="CHEBI:30616"/>
        <dbReference type="ChEBI" id="CHEBI:32966"/>
        <dbReference type="ChEBI" id="CHEBI:57634"/>
        <dbReference type="ChEBI" id="CHEBI:456216"/>
        <dbReference type="EC" id="2.7.1.11"/>
    </reaction>
</comment>
<dbReference type="HAMAP" id="MF_00339">
    <property type="entry name" value="Phosphofructokinase_I_B1"/>
    <property type="match status" value="1"/>
</dbReference>
<protein>
    <recommendedName>
        <fullName evidence="15">ATP-dependent 6-phosphofructokinase</fullName>
        <shortName evidence="15">ATP-PFK</shortName>
        <shortName evidence="15">Phosphofructokinase</shortName>
        <ecNumber evidence="15">2.7.1.11</ecNumber>
    </recommendedName>
    <alternativeName>
        <fullName evidence="15">Phosphohexokinase</fullName>
    </alternativeName>
</protein>
<evidence type="ECO:0000256" key="5">
    <source>
        <dbReference type="ARBA" id="ARBA00022490"/>
    </source>
</evidence>
<evidence type="ECO:0000256" key="8">
    <source>
        <dbReference type="ARBA" id="ARBA00022723"/>
    </source>
</evidence>
<dbReference type="GO" id="GO:0016208">
    <property type="term" value="F:AMP binding"/>
    <property type="evidence" value="ECO:0007669"/>
    <property type="project" value="TreeGrafter"/>
</dbReference>
<dbReference type="GO" id="GO:0005524">
    <property type="term" value="F:ATP binding"/>
    <property type="evidence" value="ECO:0007669"/>
    <property type="project" value="UniProtKB-UniRule"/>
</dbReference>
<dbReference type="PRINTS" id="PR00476">
    <property type="entry name" value="PHFRCTKINASE"/>
</dbReference>
<feature type="active site" description="Proton acceptor" evidence="15">
    <location>
        <position position="127"/>
    </location>
</feature>
<dbReference type="PANTHER" id="PTHR13697">
    <property type="entry name" value="PHOSPHOFRUCTOKINASE"/>
    <property type="match status" value="1"/>
</dbReference>
<dbReference type="GO" id="GO:0030388">
    <property type="term" value="P:fructose 1,6-bisphosphate metabolic process"/>
    <property type="evidence" value="ECO:0007669"/>
    <property type="project" value="TreeGrafter"/>
</dbReference>
<comment type="pathway">
    <text evidence="4 15">Carbohydrate degradation; glycolysis; D-glyceraldehyde 3-phosphate and glycerone phosphate from D-glucose: step 3/4.</text>
</comment>
<dbReference type="GO" id="GO:0048029">
    <property type="term" value="F:monosaccharide binding"/>
    <property type="evidence" value="ECO:0007669"/>
    <property type="project" value="TreeGrafter"/>
</dbReference>
<evidence type="ECO:0000256" key="3">
    <source>
        <dbReference type="ARBA" id="ARBA00004496"/>
    </source>
</evidence>
<evidence type="ECO:0000256" key="1">
    <source>
        <dbReference type="ARBA" id="ARBA00001946"/>
    </source>
</evidence>
<evidence type="ECO:0000256" key="4">
    <source>
        <dbReference type="ARBA" id="ARBA00004679"/>
    </source>
</evidence>
<keyword evidence="11 15" id="KW-0067">ATP-binding</keyword>
<evidence type="ECO:0000256" key="9">
    <source>
        <dbReference type="ARBA" id="ARBA00022741"/>
    </source>
</evidence>
<dbReference type="InterPro" id="IPR022953">
    <property type="entry name" value="ATP_PFK"/>
</dbReference>
<evidence type="ECO:0000256" key="13">
    <source>
        <dbReference type="ARBA" id="ARBA00023152"/>
    </source>
</evidence>
<feature type="binding site" description="in other chain" evidence="15">
    <location>
        <position position="222"/>
    </location>
    <ligand>
        <name>substrate</name>
        <note>ligand shared between dimeric partners</note>
    </ligand>
</feature>
<keyword evidence="18" id="KW-1185">Reference proteome</keyword>
<dbReference type="GO" id="GO:0006002">
    <property type="term" value="P:fructose 6-phosphate metabolic process"/>
    <property type="evidence" value="ECO:0007669"/>
    <property type="project" value="UniProtKB-UniRule"/>
</dbReference>
<comment type="subcellular location">
    <subcellularLocation>
        <location evidence="3 15">Cytoplasm</location>
    </subcellularLocation>
</comment>
<keyword evidence="13 15" id="KW-0324">Glycolysis</keyword>
<feature type="binding site" description="in other chain" evidence="15">
    <location>
        <position position="154"/>
    </location>
    <ligand>
        <name>ADP</name>
        <dbReference type="ChEBI" id="CHEBI:456216"/>
        <note>allosteric activator; ligand shared between dimeric partners</note>
    </ligand>
</feature>
<evidence type="ECO:0000256" key="7">
    <source>
        <dbReference type="ARBA" id="ARBA00022679"/>
    </source>
</evidence>
<dbReference type="NCBIfam" id="TIGR02482">
    <property type="entry name" value="PFKA_ATP"/>
    <property type="match status" value="1"/>
</dbReference>
<dbReference type="PROSITE" id="PS00433">
    <property type="entry name" value="PHOSPHOFRUCTOKINASE"/>
    <property type="match status" value="1"/>
</dbReference>
<keyword evidence="12 15" id="KW-0460">Magnesium</keyword>
<feature type="binding site" description="in other chain" evidence="15">
    <location>
        <begin position="213"/>
        <end position="215"/>
    </location>
    <ligand>
        <name>ADP</name>
        <dbReference type="ChEBI" id="CHEBI:456216"/>
        <note>allosteric activator; ligand shared between dimeric partners</note>
    </ligand>
</feature>
<keyword evidence="6 15" id="KW-0021">Allosteric enzyme</keyword>
<dbReference type="Gene3D" id="3.40.50.460">
    <property type="entry name" value="Phosphofructokinase domain"/>
    <property type="match status" value="1"/>
</dbReference>
<feature type="binding site" evidence="15">
    <location>
        <begin position="21"/>
        <end position="25"/>
    </location>
    <ligand>
        <name>ADP</name>
        <dbReference type="ChEBI" id="CHEBI:456216"/>
        <note>allosteric activator; ligand shared between dimeric partners</note>
    </ligand>
</feature>
<feature type="binding site" evidence="15">
    <location>
        <position position="11"/>
    </location>
    <ligand>
        <name>ATP</name>
        <dbReference type="ChEBI" id="CHEBI:30616"/>
    </ligand>
</feature>
<feature type="binding site" evidence="15">
    <location>
        <begin position="102"/>
        <end position="105"/>
    </location>
    <ligand>
        <name>ATP</name>
        <dbReference type="ChEBI" id="CHEBI:30616"/>
    </ligand>
</feature>
<feature type="binding site" description="in other chain" evidence="15">
    <location>
        <position position="211"/>
    </location>
    <ligand>
        <name>ADP</name>
        <dbReference type="ChEBI" id="CHEBI:456216"/>
        <note>allosteric activator; ligand shared between dimeric partners</note>
    </ligand>
</feature>
<comment type="activity regulation">
    <text evidence="15">Allosterically activated by ADP and other diphosphonucleosides, and allosterically inhibited by phosphoenolpyruvate.</text>
</comment>
<organism evidence="17 18">
    <name type="scientific">Alkaliphilus pronyensis</name>
    <dbReference type="NCBI Taxonomy" id="1482732"/>
    <lineage>
        <taxon>Bacteria</taxon>
        <taxon>Bacillati</taxon>
        <taxon>Bacillota</taxon>
        <taxon>Clostridia</taxon>
        <taxon>Peptostreptococcales</taxon>
        <taxon>Natronincolaceae</taxon>
        <taxon>Alkaliphilus</taxon>
    </lineage>
</organism>
<reference evidence="17 18" key="1">
    <citation type="submission" date="2019-10" db="EMBL/GenBank/DDBJ databases">
        <title>Alkaliphilus serpentinus sp. nov. and Alkaliphilus pronyensis sp. nov., two novel anaerobic alkaliphilic species isolated from the serpentinized-hosted hydrothermal field of the Prony Bay (New Caledonia).</title>
        <authorList>
            <person name="Postec A."/>
        </authorList>
    </citation>
    <scope>NUCLEOTIDE SEQUENCE [LARGE SCALE GENOMIC DNA]</scope>
    <source>
        <strain evidence="17 18">LacV</strain>
    </source>
</reference>
<dbReference type="UniPathway" id="UPA00109">
    <property type="reaction ID" value="UER00182"/>
</dbReference>
<dbReference type="Pfam" id="PF00365">
    <property type="entry name" value="PFK"/>
    <property type="match status" value="1"/>
</dbReference>
<comment type="caution">
    <text evidence="15">Lacks conserved residue(s) required for the propagation of feature annotation.</text>
</comment>
<dbReference type="GO" id="GO:0003872">
    <property type="term" value="F:6-phosphofructokinase activity"/>
    <property type="evidence" value="ECO:0007669"/>
    <property type="project" value="UniProtKB-UniRule"/>
</dbReference>
<dbReference type="Gene3D" id="3.40.50.450">
    <property type="match status" value="1"/>
</dbReference>
<dbReference type="NCBIfam" id="NF002872">
    <property type="entry name" value="PRK03202.1"/>
    <property type="match status" value="1"/>
</dbReference>
<comment type="subunit">
    <text evidence="15">Homotetramer.</text>
</comment>
<name>A0A6I0F4L9_9FIRM</name>
<keyword evidence="7 15" id="KW-0808">Transferase</keyword>